<evidence type="ECO:0000313" key="7">
    <source>
        <dbReference type="Proteomes" id="UP000664534"/>
    </source>
</evidence>
<name>A0A8H3PK17_9LECA</name>
<keyword evidence="2" id="KW-0285">Flavoprotein</keyword>
<gene>
    <name evidence="6" type="ORF">IMSHALPRED_003624</name>
</gene>
<dbReference type="OrthoDB" id="2151789at2759"/>
<dbReference type="Proteomes" id="UP000664534">
    <property type="component" value="Unassembled WGS sequence"/>
</dbReference>
<dbReference type="InterPro" id="IPR016166">
    <property type="entry name" value="FAD-bd_PCMH"/>
</dbReference>
<dbReference type="PANTHER" id="PTHR42973:SF54">
    <property type="entry name" value="FAD-BINDING PCMH-TYPE DOMAIN-CONTAINING PROTEIN"/>
    <property type="match status" value="1"/>
</dbReference>
<evidence type="ECO:0000256" key="2">
    <source>
        <dbReference type="ARBA" id="ARBA00022630"/>
    </source>
</evidence>
<proteinExistence type="inferred from homology"/>
<dbReference type="PROSITE" id="PS51387">
    <property type="entry name" value="FAD_PCMH"/>
    <property type="match status" value="1"/>
</dbReference>
<comment type="similarity">
    <text evidence="1">Belongs to the oxygen-dependent FAD-linked oxidoreductase family.</text>
</comment>
<dbReference type="PANTHER" id="PTHR42973">
    <property type="entry name" value="BINDING OXIDOREDUCTASE, PUTATIVE (AFU_ORTHOLOGUE AFUA_1G17690)-RELATED"/>
    <property type="match status" value="1"/>
</dbReference>
<evidence type="ECO:0000256" key="3">
    <source>
        <dbReference type="ARBA" id="ARBA00022827"/>
    </source>
</evidence>
<dbReference type="InterPro" id="IPR006094">
    <property type="entry name" value="Oxid_FAD_bind_N"/>
</dbReference>
<dbReference type="Pfam" id="PF01565">
    <property type="entry name" value="FAD_binding_4"/>
    <property type="match status" value="1"/>
</dbReference>
<dbReference type="InterPro" id="IPR036318">
    <property type="entry name" value="FAD-bd_PCMH-like_sf"/>
</dbReference>
<dbReference type="SUPFAM" id="SSF56176">
    <property type="entry name" value="FAD-binding/transporter-associated domain-like"/>
    <property type="match status" value="1"/>
</dbReference>
<keyword evidence="7" id="KW-1185">Reference proteome</keyword>
<keyword evidence="4" id="KW-0560">Oxidoreductase</keyword>
<dbReference type="InterPro" id="IPR050416">
    <property type="entry name" value="FAD-linked_Oxidoreductase"/>
</dbReference>
<organism evidence="6 7">
    <name type="scientific">Imshaugia aleurites</name>
    <dbReference type="NCBI Taxonomy" id="172621"/>
    <lineage>
        <taxon>Eukaryota</taxon>
        <taxon>Fungi</taxon>
        <taxon>Dikarya</taxon>
        <taxon>Ascomycota</taxon>
        <taxon>Pezizomycotina</taxon>
        <taxon>Lecanoromycetes</taxon>
        <taxon>OSLEUM clade</taxon>
        <taxon>Lecanoromycetidae</taxon>
        <taxon>Lecanorales</taxon>
        <taxon>Lecanorineae</taxon>
        <taxon>Parmeliaceae</taxon>
        <taxon>Imshaugia</taxon>
    </lineage>
</organism>
<accession>A0A8H3PK17</accession>
<reference evidence="6" key="1">
    <citation type="submission" date="2021-03" db="EMBL/GenBank/DDBJ databases">
        <authorList>
            <person name="Tagirdzhanova G."/>
        </authorList>
    </citation>
    <scope>NUCLEOTIDE SEQUENCE</scope>
</reference>
<dbReference type="AlphaFoldDB" id="A0A8H3PK17"/>
<protein>
    <recommendedName>
        <fullName evidence="5">FAD-binding PCMH-type domain-containing protein</fullName>
    </recommendedName>
</protein>
<evidence type="ECO:0000256" key="1">
    <source>
        <dbReference type="ARBA" id="ARBA00005466"/>
    </source>
</evidence>
<dbReference type="GO" id="GO:0016491">
    <property type="term" value="F:oxidoreductase activity"/>
    <property type="evidence" value="ECO:0007669"/>
    <property type="project" value="UniProtKB-KW"/>
</dbReference>
<evidence type="ECO:0000313" key="6">
    <source>
        <dbReference type="EMBL" id="CAF9942334.1"/>
    </source>
</evidence>
<dbReference type="EMBL" id="CAJPDT010000181">
    <property type="protein sequence ID" value="CAF9942334.1"/>
    <property type="molecule type" value="Genomic_DNA"/>
</dbReference>
<dbReference type="GO" id="GO:0071949">
    <property type="term" value="F:FAD binding"/>
    <property type="evidence" value="ECO:0007669"/>
    <property type="project" value="InterPro"/>
</dbReference>
<feature type="domain" description="FAD-binding PCMH-type" evidence="5">
    <location>
        <begin position="86"/>
        <end position="258"/>
    </location>
</feature>
<comment type="caution">
    <text evidence="6">The sequence shown here is derived from an EMBL/GenBank/DDBJ whole genome shotgun (WGS) entry which is preliminary data.</text>
</comment>
<dbReference type="Gene3D" id="3.30.465.10">
    <property type="match status" value="1"/>
</dbReference>
<evidence type="ECO:0000256" key="4">
    <source>
        <dbReference type="ARBA" id="ARBA00023002"/>
    </source>
</evidence>
<evidence type="ECO:0000259" key="5">
    <source>
        <dbReference type="PROSITE" id="PS51387"/>
    </source>
</evidence>
<sequence length="516" mass="54872">MVRCSEPADVNTLIATLGLSDTSASNVARAVQDLSEGTTDVRRAAAACAISRTVFGNRTGSMVDTYIDSTATNYFNRIDVNWSDSCWLNASCIISPSTVDDVASALRIINSTGSKFATRSGGHNPNPGFGSTDSSGVLIDMVNINTLQISPDRRTISIGPGNRWENVYHGLNGSGVFATGGRVPPVGVGGLMLGGGMPFFSSLYGLASDAVQDYEIILANSSLVHANAQENSELWWALKGGGPNFGIVTKYTVDAIPSGNVWFEQRLYNSSQTPELLPAVVGYQAAAENDPNSNLVFTATSAGTVVGFIYAQPIVRPPVFSMFYDIPFESTTSNSTIGTPAELADSYANVIPIESTRFVTCSTVLEPDLKTYQQSYSQYVDIAAQVAASFNGAMTWVIQPLQSRAAEIGYQRGGNALGLSNVSQSWFTASVQWKSDSNTQAAFAAVQATCGAVKKASVTNGVSLPNLFQNDANYAQNVLASYGPANLARLKATSLKYDPQRVFQKLQNSGFLVSRA</sequence>
<keyword evidence="3" id="KW-0274">FAD</keyword>
<dbReference type="InterPro" id="IPR016169">
    <property type="entry name" value="FAD-bd_PCMH_sub2"/>
</dbReference>